<dbReference type="EMBL" id="QASA01000001">
    <property type="protein sequence ID" value="RDC65501.1"/>
    <property type="molecule type" value="Genomic_DNA"/>
</dbReference>
<gene>
    <name evidence="2" type="ORF">AHMF7616_04131</name>
</gene>
<comment type="caution">
    <text evidence="2">The sequence shown here is derived from an EMBL/GenBank/DDBJ whole genome shotgun (WGS) entry which is preliminary data.</text>
</comment>
<keyword evidence="1" id="KW-0472">Membrane</keyword>
<keyword evidence="1" id="KW-1133">Transmembrane helix</keyword>
<evidence type="ECO:0000313" key="3">
    <source>
        <dbReference type="Proteomes" id="UP000253919"/>
    </source>
</evidence>
<organism evidence="2 3">
    <name type="scientific">Adhaeribacter pallidiroseus</name>
    <dbReference type="NCBI Taxonomy" id="2072847"/>
    <lineage>
        <taxon>Bacteria</taxon>
        <taxon>Pseudomonadati</taxon>
        <taxon>Bacteroidota</taxon>
        <taxon>Cytophagia</taxon>
        <taxon>Cytophagales</taxon>
        <taxon>Hymenobacteraceae</taxon>
        <taxon>Adhaeribacter</taxon>
    </lineage>
</organism>
<reference evidence="2 3" key="1">
    <citation type="submission" date="2018-04" db="EMBL/GenBank/DDBJ databases">
        <title>Adhaeribacter sp. HMF7616 genome sequencing and assembly.</title>
        <authorList>
            <person name="Kang H."/>
            <person name="Kang J."/>
            <person name="Cha I."/>
            <person name="Kim H."/>
            <person name="Joh K."/>
        </authorList>
    </citation>
    <scope>NUCLEOTIDE SEQUENCE [LARGE SCALE GENOMIC DNA]</scope>
    <source>
        <strain evidence="2 3">HMF7616</strain>
    </source>
</reference>
<dbReference type="AlphaFoldDB" id="A0A369QKS7"/>
<keyword evidence="3" id="KW-1185">Reference proteome</keyword>
<dbReference type="Proteomes" id="UP000253919">
    <property type="component" value="Unassembled WGS sequence"/>
</dbReference>
<evidence type="ECO:0000256" key="1">
    <source>
        <dbReference type="SAM" id="Phobius"/>
    </source>
</evidence>
<sequence>MYNRPDSNYLSDEEIEAQKKKEMDFIINSLQQFWPSLIIFLLFPISILQQKRRNITS</sequence>
<protein>
    <submittedName>
        <fullName evidence="2">Uncharacterized protein</fullName>
    </submittedName>
</protein>
<keyword evidence="1" id="KW-0812">Transmembrane</keyword>
<accession>A0A369QKS7</accession>
<evidence type="ECO:0000313" key="2">
    <source>
        <dbReference type="EMBL" id="RDC65501.1"/>
    </source>
</evidence>
<feature type="transmembrane region" description="Helical" evidence="1">
    <location>
        <begin position="32"/>
        <end position="48"/>
    </location>
</feature>
<proteinExistence type="predicted"/>
<name>A0A369QKS7_9BACT</name>